<evidence type="ECO:0000256" key="1">
    <source>
        <dbReference type="ARBA" id="ARBA00004241"/>
    </source>
</evidence>
<evidence type="ECO:0000259" key="12">
    <source>
        <dbReference type="Pfam" id="PF05662"/>
    </source>
</evidence>
<evidence type="ECO:0000313" key="14">
    <source>
        <dbReference type="Proteomes" id="UP000004982"/>
    </source>
</evidence>
<dbReference type="Proteomes" id="UP000004982">
    <property type="component" value="Unassembled WGS sequence"/>
</dbReference>
<evidence type="ECO:0000256" key="7">
    <source>
        <dbReference type="ARBA" id="ARBA00022729"/>
    </source>
</evidence>
<dbReference type="InterPro" id="IPR045584">
    <property type="entry name" value="Pilin-like"/>
</dbReference>
<evidence type="ECO:0000259" key="11">
    <source>
        <dbReference type="Pfam" id="PF03895"/>
    </source>
</evidence>
<keyword evidence="9" id="KW-0472">Membrane</keyword>
<dbReference type="InterPro" id="IPR005594">
    <property type="entry name" value="YadA_C"/>
</dbReference>
<feature type="domain" description="Trimeric autotransporter adhesin YadA-like C-terminal membrane anchor" evidence="11">
    <location>
        <begin position="105"/>
        <end position="165"/>
    </location>
</feature>
<dbReference type="Gene3D" id="2.20.70.140">
    <property type="match status" value="1"/>
</dbReference>
<dbReference type="SUPFAM" id="SSF101967">
    <property type="entry name" value="Adhesin YadA, collagen-binding domain"/>
    <property type="match status" value="1"/>
</dbReference>
<keyword evidence="8" id="KW-0653">Protein transport</keyword>
<keyword evidence="4" id="KW-0813">Transport</keyword>
<comment type="similarity">
    <text evidence="3">Belongs to the autotransporter-2 (AT-2) (TC 1.B.40) family.</text>
</comment>
<accession>A0AA36XK04</accession>
<feature type="domain" description="Trimeric autotransporter adhesin YadA-like stalk" evidence="12">
    <location>
        <begin position="54"/>
        <end position="89"/>
    </location>
</feature>
<evidence type="ECO:0000256" key="4">
    <source>
        <dbReference type="ARBA" id="ARBA00022448"/>
    </source>
</evidence>
<comment type="caution">
    <text evidence="13">The sequence shown here is derived from an EMBL/GenBank/DDBJ whole genome shotgun (WGS) entry which is preliminary data.</text>
</comment>
<dbReference type="SUPFAM" id="SSF54523">
    <property type="entry name" value="Pili subunits"/>
    <property type="match status" value="1"/>
</dbReference>
<sequence length="165" mass="16192">MYNVATADKLDVASVTAGGVTVNAQGVSIAAPTAHNPANTVSLSPIGLNNGGQRITNVAPAKEGTDAVNLNQLAGVGNALQNNIERVGKKAYAGVAGAIAQGSIPQVTRPGATGIGVGSGYYGGQSAMAIGVSAMSDGGNWVVKGNFSANTDGHVGVGAGALYQW</sequence>
<evidence type="ECO:0000313" key="13">
    <source>
        <dbReference type="EMBL" id="EGQ72921.1"/>
    </source>
</evidence>
<protein>
    <submittedName>
        <fullName evidence="13">Uncharacterized protein</fullName>
    </submittedName>
</protein>
<name>A0AA36XK04_9NEIS</name>
<dbReference type="InterPro" id="IPR011049">
    <property type="entry name" value="Serralysin-like_metalloprot_C"/>
</dbReference>
<dbReference type="Pfam" id="PF03895">
    <property type="entry name" value="YadA_anchor"/>
    <property type="match status" value="1"/>
</dbReference>
<evidence type="ECO:0000256" key="10">
    <source>
        <dbReference type="ARBA" id="ARBA00023237"/>
    </source>
</evidence>
<evidence type="ECO:0000256" key="2">
    <source>
        <dbReference type="ARBA" id="ARBA00004442"/>
    </source>
</evidence>
<dbReference type="EMBL" id="AFQE01000180">
    <property type="protein sequence ID" value="EGQ72921.1"/>
    <property type="molecule type" value="Genomic_DNA"/>
</dbReference>
<dbReference type="Gene3D" id="3.30.1300.30">
    <property type="entry name" value="GSPII I/J protein-like"/>
    <property type="match status" value="1"/>
</dbReference>
<keyword evidence="5" id="KW-1134">Transmembrane beta strand</keyword>
<keyword evidence="6" id="KW-0812">Transmembrane</keyword>
<keyword evidence="7" id="KW-0732">Signal</keyword>
<comment type="subcellular location">
    <subcellularLocation>
        <location evidence="2">Cell outer membrane</location>
    </subcellularLocation>
    <subcellularLocation>
        <location evidence="1">Cell surface</location>
    </subcellularLocation>
</comment>
<evidence type="ECO:0000256" key="8">
    <source>
        <dbReference type="ARBA" id="ARBA00022927"/>
    </source>
</evidence>
<dbReference type="GO" id="GO:0009986">
    <property type="term" value="C:cell surface"/>
    <property type="evidence" value="ECO:0007669"/>
    <property type="project" value="UniProtKB-SubCell"/>
</dbReference>
<evidence type="ECO:0000256" key="6">
    <source>
        <dbReference type="ARBA" id="ARBA00022692"/>
    </source>
</evidence>
<dbReference type="Pfam" id="PF05662">
    <property type="entry name" value="YadA_stalk"/>
    <property type="match status" value="1"/>
</dbReference>
<reference evidence="13 14" key="1">
    <citation type="submission" date="2011-05" db="EMBL/GenBank/DDBJ databases">
        <authorList>
            <person name="Muzny D."/>
            <person name="Qin X."/>
            <person name="Deng J."/>
            <person name="Jiang H."/>
            <person name="Liu Y."/>
            <person name="Qu J."/>
            <person name="Song X.-Z."/>
            <person name="Zhang L."/>
            <person name="Thornton R."/>
            <person name="Coyle M."/>
            <person name="Francisco L."/>
            <person name="Jackson L."/>
            <person name="Javaid M."/>
            <person name="Korchina V."/>
            <person name="Kovar C."/>
            <person name="Mata R."/>
            <person name="Mathew T."/>
            <person name="Ngo R."/>
            <person name="Nguyen L."/>
            <person name="Nguyen N."/>
            <person name="Okwuonu G."/>
            <person name="Ongeri F."/>
            <person name="Pham C."/>
            <person name="Simmons D."/>
            <person name="Wilczek-Boney K."/>
            <person name="Hale W."/>
            <person name="Jakkamsetti A."/>
            <person name="Pham P."/>
            <person name="Ruth R."/>
            <person name="San Lucas F."/>
            <person name="Warren J."/>
            <person name="Zhang J."/>
            <person name="Zhao Z."/>
            <person name="Zhou C."/>
            <person name="Zhu D."/>
            <person name="Lee S."/>
            <person name="Bess C."/>
            <person name="Blankenburg K."/>
            <person name="Forbes L."/>
            <person name="Fu Q."/>
            <person name="Gubbala S."/>
            <person name="Hirani K."/>
            <person name="Jayaseelan J.C."/>
            <person name="Lara F."/>
            <person name="Munidasa M."/>
            <person name="Palculict T."/>
            <person name="Patil S."/>
            <person name="Pu L.-L."/>
            <person name="Saada N."/>
            <person name="Tang L."/>
            <person name="Weissenberger G."/>
            <person name="Zhu Y."/>
            <person name="Hemphill L."/>
            <person name="Shang Y."/>
            <person name="Youmans B."/>
            <person name="Ayvaz T."/>
            <person name="Ross M."/>
            <person name="Santibanez J."/>
            <person name="Aqrawi P."/>
            <person name="Gross S."/>
            <person name="Joshi V."/>
            <person name="Fowler G."/>
            <person name="Nazareth L."/>
            <person name="Reid J."/>
            <person name="Worley K."/>
            <person name="Petrosino J."/>
            <person name="Highlander S."/>
            <person name="Gibbs R."/>
        </authorList>
    </citation>
    <scope>NUCLEOTIDE SEQUENCE [LARGE SCALE GENOMIC DNA]</scope>
    <source>
        <strain evidence="13 14">ATCC 33926</strain>
    </source>
</reference>
<keyword evidence="10" id="KW-0998">Cell outer membrane</keyword>
<evidence type="ECO:0000256" key="5">
    <source>
        <dbReference type="ARBA" id="ARBA00022452"/>
    </source>
</evidence>
<proteinExistence type="inferred from homology"/>
<organism evidence="13 14">
    <name type="scientific">Neisseria macacae ATCC 33926</name>
    <dbReference type="NCBI Taxonomy" id="997348"/>
    <lineage>
        <taxon>Bacteria</taxon>
        <taxon>Pseudomonadati</taxon>
        <taxon>Pseudomonadota</taxon>
        <taxon>Betaproteobacteria</taxon>
        <taxon>Neisseriales</taxon>
        <taxon>Neisseriaceae</taxon>
        <taxon>Neisseria</taxon>
    </lineage>
</organism>
<dbReference type="GO" id="GO:0015031">
    <property type="term" value="P:protein transport"/>
    <property type="evidence" value="ECO:0007669"/>
    <property type="project" value="UniProtKB-KW"/>
</dbReference>
<dbReference type="GO" id="GO:0009279">
    <property type="term" value="C:cell outer membrane"/>
    <property type="evidence" value="ECO:0007669"/>
    <property type="project" value="UniProtKB-SubCell"/>
</dbReference>
<dbReference type="AlphaFoldDB" id="A0AA36XK04"/>
<evidence type="ECO:0000256" key="3">
    <source>
        <dbReference type="ARBA" id="ARBA00005848"/>
    </source>
</evidence>
<evidence type="ECO:0000256" key="9">
    <source>
        <dbReference type="ARBA" id="ARBA00023136"/>
    </source>
</evidence>
<gene>
    <name evidence="13" type="ORF">HMPREF9418_2982</name>
</gene>
<dbReference type="InterPro" id="IPR008635">
    <property type="entry name" value="Coiled_stalk_dom"/>
</dbReference>